<proteinExistence type="predicted"/>
<protein>
    <submittedName>
        <fullName evidence="1">Uncharacterized protein</fullName>
    </submittedName>
</protein>
<evidence type="ECO:0000313" key="2">
    <source>
        <dbReference type="Proteomes" id="UP001149090"/>
    </source>
</evidence>
<gene>
    <name evidence="1" type="ORF">M0811_14365</name>
</gene>
<dbReference type="Proteomes" id="UP001149090">
    <property type="component" value="Unassembled WGS sequence"/>
</dbReference>
<keyword evidence="2" id="KW-1185">Reference proteome</keyword>
<reference evidence="1" key="1">
    <citation type="submission" date="2022-10" db="EMBL/GenBank/DDBJ databases">
        <title>Novel sulphate-reducing endosymbionts in the free-living metamonad Anaeramoeba.</title>
        <authorList>
            <person name="Jerlstrom-Hultqvist J."/>
            <person name="Cepicka I."/>
            <person name="Gallot-Lavallee L."/>
            <person name="Salas-Leiva D."/>
            <person name="Curtis B.A."/>
            <person name="Zahonova K."/>
            <person name="Pipaliya S."/>
            <person name="Dacks J."/>
            <person name="Roger A.J."/>
        </authorList>
    </citation>
    <scope>NUCLEOTIDE SEQUENCE</scope>
    <source>
        <strain evidence="1">BMAN</strain>
    </source>
</reference>
<dbReference type="EMBL" id="JAPDFW010000024">
    <property type="protein sequence ID" value="KAJ5079623.1"/>
    <property type="molecule type" value="Genomic_DNA"/>
</dbReference>
<dbReference type="AlphaFoldDB" id="A0A9Q0LV46"/>
<organism evidence="1 2">
    <name type="scientific">Anaeramoeba ignava</name>
    <name type="common">Anaerobic marine amoeba</name>
    <dbReference type="NCBI Taxonomy" id="1746090"/>
    <lineage>
        <taxon>Eukaryota</taxon>
        <taxon>Metamonada</taxon>
        <taxon>Anaeramoebidae</taxon>
        <taxon>Anaeramoeba</taxon>
    </lineage>
</organism>
<accession>A0A9Q0LV46</accession>
<name>A0A9Q0LV46_ANAIG</name>
<evidence type="ECO:0000313" key="1">
    <source>
        <dbReference type="EMBL" id="KAJ5079623.1"/>
    </source>
</evidence>
<comment type="caution">
    <text evidence="1">The sequence shown here is derived from an EMBL/GenBank/DDBJ whole genome shotgun (WGS) entry which is preliminary data.</text>
</comment>
<sequence>MGNTNKTEKIFETTKSKILSIFRTKEKKSFFFLINFQHITIPEMKSEKLFIRFKIMLEDFHEKIRFNKKQQNKTKQNKDKFTFSFFFFFSQNTISKIVINEIKIDNLRDVNS</sequence>